<organism evidence="2 3">
    <name type="scientific">Tegillarca granosa</name>
    <name type="common">Malaysian cockle</name>
    <name type="synonym">Anadara granosa</name>
    <dbReference type="NCBI Taxonomy" id="220873"/>
    <lineage>
        <taxon>Eukaryota</taxon>
        <taxon>Metazoa</taxon>
        <taxon>Spiralia</taxon>
        <taxon>Lophotrochozoa</taxon>
        <taxon>Mollusca</taxon>
        <taxon>Bivalvia</taxon>
        <taxon>Autobranchia</taxon>
        <taxon>Pteriomorphia</taxon>
        <taxon>Arcoida</taxon>
        <taxon>Arcoidea</taxon>
        <taxon>Arcidae</taxon>
        <taxon>Tegillarca</taxon>
    </lineage>
</organism>
<name>A0ABQ9E2C1_TEGGR</name>
<feature type="region of interest" description="Disordered" evidence="1">
    <location>
        <begin position="450"/>
        <end position="512"/>
    </location>
</feature>
<reference evidence="2 3" key="1">
    <citation type="submission" date="2022-12" db="EMBL/GenBank/DDBJ databases">
        <title>Chromosome-level genome of Tegillarca granosa.</title>
        <authorList>
            <person name="Kim J."/>
        </authorList>
    </citation>
    <scope>NUCLEOTIDE SEQUENCE [LARGE SCALE GENOMIC DNA]</scope>
    <source>
        <strain evidence="2">Teg-2019</strain>
        <tissue evidence="2">Adductor muscle</tissue>
    </source>
</reference>
<gene>
    <name evidence="2" type="ORF">KUTeg_024805</name>
</gene>
<keyword evidence="3" id="KW-1185">Reference proteome</keyword>
<feature type="compositionally biased region" description="Polar residues" evidence="1">
    <location>
        <begin position="541"/>
        <end position="551"/>
    </location>
</feature>
<feature type="region of interest" description="Disordered" evidence="1">
    <location>
        <begin position="233"/>
        <end position="298"/>
    </location>
</feature>
<feature type="compositionally biased region" description="Polar residues" evidence="1">
    <location>
        <begin position="468"/>
        <end position="489"/>
    </location>
</feature>
<dbReference type="Proteomes" id="UP001217089">
    <property type="component" value="Unassembled WGS sequence"/>
</dbReference>
<feature type="compositionally biased region" description="Low complexity" evidence="1">
    <location>
        <begin position="233"/>
        <end position="255"/>
    </location>
</feature>
<sequence>MESDVSENLETDEMYLMLQADMISIKRQEKALQHDIDDITTKLKSLIDNVGLASELHISQSNMPNPPTPSFLRNATRSITQMTNISTSSDEDYLLQQMMQGATLPLSDTTSSDSLYDDNVKPFLMDTNCNYMPSPASNYSPPDNTAVSVPNVEFTNMIESPLSSDISNGSDTTTTSDGYPKSSDTSSENQCVPECVPEQDAYDLELVSRMQYYSDFTIDRQHKIDCMTAKLVSDNGSESANSSSRKSSSIPRASSTMIEDFSPSSRSSGSSSKHRSTSIPQASSTMIEDPTSKVSSRYGSAEDVESVYTWSINDESDEENLEDSYLRNIDGHRLVAKPPLASKKVFSSSSSSNCSSKKSLKQSNMFVQLSDQCSVQMLDSLSVIEPSASCQNGILVQDSILHHEESVYKASTLPRTSTKLNILSSTKCSASSSLEARRTSLPDILNSPTSVSSSGIFAPYNSPDVTDRSNPASKTSQSTASDTKSNSPGQVAPPASIASEDPSPVVYDKKDPEFKMPKLPLKRLFRFRRNKGKASEKHSTPQRCYPSSVQSDPLMSKRKLFNPITPSSSVKKSQDIYLMDKRAVIKKFKRFSVNFRSRDKQSLSRIQTLANL</sequence>
<protein>
    <submittedName>
        <fullName evidence="2">Uncharacterized protein</fullName>
    </submittedName>
</protein>
<feature type="region of interest" description="Disordered" evidence="1">
    <location>
        <begin position="529"/>
        <end position="551"/>
    </location>
</feature>
<evidence type="ECO:0000313" key="2">
    <source>
        <dbReference type="EMBL" id="KAJ8298274.1"/>
    </source>
</evidence>
<feature type="compositionally biased region" description="Low complexity" evidence="1">
    <location>
        <begin position="163"/>
        <end position="177"/>
    </location>
</feature>
<feature type="compositionally biased region" description="Low complexity" evidence="1">
    <location>
        <begin position="262"/>
        <end position="271"/>
    </location>
</feature>
<accession>A0ABQ9E2C1</accession>
<evidence type="ECO:0000256" key="1">
    <source>
        <dbReference type="SAM" id="MobiDB-lite"/>
    </source>
</evidence>
<proteinExistence type="predicted"/>
<dbReference type="EMBL" id="JARBDR010000923">
    <property type="protein sequence ID" value="KAJ8298274.1"/>
    <property type="molecule type" value="Genomic_DNA"/>
</dbReference>
<evidence type="ECO:0000313" key="3">
    <source>
        <dbReference type="Proteomes" id="UP001217089"/>
    </source>
</evidence>
<feature type="compositionally biased region" description="Polar residues" evidence="1">
    <location>
        <begin position="279"/>
        <end position="298"/>
    </location>
</feature>
<comment type="caution">
    <text evidence="2">The sequence shown here is derived from an EMBL/GenBank/DDBJ whole genome shotgun (WGS) entry which is preliminary data.</text>
</comment>
<feature type="region of interest" description="Disordered" evidence="1">
    <location>
        <begin position="161"/>
        <end position="194"/>
    </location>
</feature>